<dbReference type="Pfam" id="PF14765">
    <property type="entry name" value="PS-DH"/>
    <property type="match status" value="1"/>
</dbReference>
<dbReference type="InterPro" id="IPR036291">
    <property type="entry name" value="NAD(P)-bd_dom_sf"/>
</dbReference>
<sequence>MQQKTGDSSALLSRATAALRQLQEQLDAVVRSQREPIAIIGMACRLPGDVQDPSGLWELLRGGRDVIGEIPRERWDFDAFYDPKPQVAGKMYTRHGGFLERVEDFDRGFFDISEREAVQMDPQHRFTLEVTWEALESAGQRLEHLEGSRTGVFLGLSGQDFMLQNMHSGDARRIDPYAGTGTTASIAAGRISYVFGWMGPAMTLDTACSSSLVSVHQAVRSLRSRECDLAVAGGVSLILAPQNNVYFSVLMSQAPDGRCKTFDAAANGFVRSEGCGMVVLKRLSEAMRDGDPIAAVIRGSAINHDGRSNGLTAPNGRAQQMVIRDALRDAGLEPRDIAYVEAHGTGTKLGDPIELAALSAVYGQGRAANEPLAIGSIKTNMGHLEPAAGIAGLIKAALVVRHREVPPHLHLKKPNPLFDWTNAPLRVLTEHSPWFGAGAPARAGVSAFGFSGTNAHVILEGPPGQEARQPCSAGESLHLVPVSARSEAALREQVSRYADWLEQTPGLSLEDFAHTAGARRTHHRFRAAVIGRSRDEVVTALRQQARRPGPWNAPSEPPRLAWAFTALPSHWRAFAATLLKQEPRFAESCRQWSHRFQAGLGVELETWLAGTAPSAVSSGLDLEAPGRFVVAVALADLWRAWGVVPEAVLGHGEALLAAAFVAGRVSPDAVSTALESAARMDTASRASWHAALPLHDTGLPLYSTLSGGWVRGSELTVTGGSVEALPSHVAKLTREGHGLLLELGAELSSPDATLQSVHVISIGEAREPAEALRRAVTLVYTAGASVNWSILSGERGRCVPLPRYPWQHEALWPGGVRNHEARGPQHDWLHPLVQTCTRRDGQEARFTSVLSTRSHPELRDHQVQGRVVFPGAGYFEMARAACMLASGSMDVELRDVDIVQMLSMGSGETTVQVDVKGGTFTITSQDEEGRSRLHAKGQCGPLAVESGNGSAMPALFVAGVGAPQVGPEGMKDFYALLKSRGLDYGPAFALVERLRHDAHRFQAWLKPVSDTRQDIPPALLDAAFHGLAVVEPPGSSGGTFVPVGVKRLRFRGTPRGPTEVLGQWNAEAPAQGVWSCDLLLRNTAGDCIAEVEGFRVKSLRQAPEAGPGEQPDSVLETYVPTWVREETPRAGEARKLQDISRVAVFSDAGGLGEKLCATLSSRGIPWVQVLAGEQSHRVDDTTFVIAPTAPGSVLPHALEACSHAVYLWALDATRPESARRIADAMALTCAGPLSLAQALGGMKQQARILFVTRNAQQVVHASSVPDSTQASLWGFGRSLAQEMPERYGGLLDLDDGPLDAQVDALLSALSTEAGEDQRCLRAGERWVLRLQPAPLRDAAVPGPVELREDGHYLITGGLGDIGLLVAEWMARSKAGHVTLVGRRAPDTAKQARIDAMRAQGLQVHVLQADITDREQVLALVKKLQGPPLRGVIHAAAELADGLIRQHTWESFSRAFAAKVQGALWLDQATRTHALDFFWIFSSASAVLGSAGQSNYAAANTWLDALAIERRATGLPATSINWGPWAGTGLMAQAGERQGMERRGVSLIAPERGIECLPWLLDATAPQVVIGRFTWSKLATLLRTSRFGWLAALGGAGEEAPGALARGMLDGLPAGERREALTALILRLAAQLLPGNRAANEIHPERALFELGLDSLAALHLKDGLQRELSHELPSVVVFDSPTISELATHLLKSIWGEATEAPPASLPTRATPPDTRDDERLVQEIAGLTEDEFDQEVDDLLRDVQ</sequence>
<keyword evidence="3" id="KW-0808">Transferase</keyword>
<dbReference type="SUPFAM" id="SSF52151">
    <property type="entry name" value="FabD/lysophospholipase-like"/>
    <property type="match status" value="1"/>
</dbReference>
<dbReference type="InterPro" id="IPR014030">
    <property type="entry name" value="Ketoacyl_synth_N"/>
</dbReference>
<dbReference type="InterPro" id="IPR036736">
    <property type="entry name" value="ACP-like_sf"/>
</dbReference>
<feature type="region of interest" description="C-terminal hotdog fold" evidence="5">
    <location>
        <begin position="965"/>
        <end position="1105"/>
    </location>
</feature>
<dbReference type="RefSeq" id="WP_140798309.1">
    <property type="nucleotide sequence ID" value="NZ_CP017173.1"/>
</dbReference>
<dbReference type="Pfam" id="PF02801">
    <property type="entry name" value="Ketoacyl-synt_C"/>
    <property type="match status" value="1"/>
</dbReference>
<organism evidence="9 10">
    <name type="scientific">Myxococcus xanthus</name>
    <dbReference type="NCBI Taxonomy" id="34"/>
    <lineage>
        <taxon>Bacteria</taxon>
        <taxon>Pseudomonadati</taxon>
        <taxon>Myxococcota</taxon>
        <taxon>Myxococcia</taxon>
        <taxon>Myxococcales</taxon>
        <taxon>Cystobacterineae</taxon>
        <taxon>Myxococcaceae</taxon>
        <taxon>Myxococcus</taxon>
    </lineage>
</organism>
<dbReference type="InterPro" id="IPR050091">
    <property type="entry name" value="PKS_NRPS_Biosynth_Enz"/>
</dbReference>
<dbReference type="InterPro" id="IPR032821">
    <property type="entry name" value="PKS_assoc"/>
</dbReference>
<dbReference type="InterPro" id="IPR049551">
    <property type="entry name" value="PKS_DH_C"/>
</dbReference>
<dbReference type="SMART" id="SM00825">
    <property type="entry name" value="PKS_KS"/>
    <property type="match status" value="1"/>
</dbReference>
<dbReference type="SUPFAM" id="SSF53901">
    <property type="entry name" value="Thiolase-like"/>
    <property type="match status" value="1"/>
</dbReference>
<dbReference type="EMBL" id="CP017174">
    <property type="protein sequence ID" value="QDE68330.1"/>
    <property type="molecule type" value="Genomic_DNA"/>
</dbReference>
<dbReference type="Pfam" id="PF21089">
    <property type="entry name" value="PKS_DH_N"/>
    <property type="match status" value="1"/>
</dbReference>
<evidence type="ECO:0000256" key="2">
    <source>
        <dbReference type="ARBA" id="ARBA00022553"/>
    </source>
</evidence>
<feature type="domain" description="Ketosynthase family 3 (KS3)" evidence="7">
    <location>
        <begin position="34"/>
        <end position="461"/>
    </location>
</feature>
<dbReference type="Gene3D" id="3.30.70.3290">
    <property type="match status" value="1"/>
</dbReference>
<dbReference type="PROSITE" id="PS52019">
    <property type="entry name" value="PKS_MFAS_DH"/>
    <property type="match status" value="1"/>
</dbReference>
<dbReference type="GO" id="GO:0004312">
    <property type="term" value="F:fatty acid synthase activity"/>
    <property type="evidence" value="ECO:0007669"/>
    <property type="project" value="TreeGrafter"/>
</dbReference>
<dbReference type="SUPFAM" id="SSF51735">
    <property type="entry name" value="NAD(P)-binding Rossmann-fold domains"/>
    <property type="match status" value="2"/>
</dbReference>
<dbReference type="Proteomes" id="UP000320179">
    <property type="component" value="Chromosome"/>
</dbReference>
<evidence type="ECO:0000313" key="10">
    <source>
        <dbReference type="Proteomes" id="UP000320179"/>
    </source>
</evidence>
<dbReference type="SMART" id="SM00826">
    <property type="entry name" value="PKS_DH"/>
    <property type="match status" value="1"/>
</dbReference>
<dbReference type="InterPro" id="IPR042104">
    <property type="entry name" value="PKS_dehydratase_sf"/>
</dbReference>
<evidence type="ECO:0008006" key="11">
    <source>
        <dbReference type="Google" id="ProtNLM"/>
    </source>
</evidence>
<dbReference type="SMART" id="SM00827">
    <property type="entry name" value="PKS_AT"/>
    <property type="match status" value="1"/>
</dbReference>
<dbReference type="InterPro" id="IPR013968">
    <property type="entry name" value="PKS_KR"/>
</dbReference>
<feature type="domain" description="Carrier" evidence="6">
    <location>
        <begin position="1615"/>
        <end position="1694"/>
    </location>
</feature>
<dbReference type="InterPro" id="IPR049900">
    <property type="entry name" value="PKS_mFAS_DH"/>
</dbReference>
<dbReference type="InterPro" id="IPR014031">
    <property type="entry name" value="Ketoacyl_synth_C"/>
</dbReference>
<dbReference type="FunFam" id="3.40.47.10:FF:000019">
    <property type="entry name" value="Polyketide synthase type I"/>
    <property type="match status" value="1"/>
</dbReference>
<evidence type="ECO:0000256" key="1">
    <source>
        <dbReference type="ARBA" id="ARBA00022450"/>
    </source>
</evidence>
<dbReference type="PROSITE" id="PS00606">
    <property type="entry name" value="KS3_1"/>
    <property type="match status" value="1"/>
</dbReference>
<dbReference type="InterPro" id="IPR016039">
    <property type="entry name" value="Thiolase-like"/>
</dbReference>
<evidence type="ECO:0000259" key="8">
    <source>
        <dbReference type="PROSITE" id="PS52019"/>
    </source>
</evidence>
<dbReference type="GO" id="GO:0005737">
    <property type="term" value="C:cytoplasm"/>
    <property type="evidence" value="ECO:0007669"/>
    <property type="project" value="TreeGrafter"/>
</dbReference>
<accession>A0AAE6FZS2</accession>
<dbReference type="GO" id="GO:0005886">
    <property type="term" value="C:plasma membrane"/>
    <property type="evidence" value="ECO:0007669"/>
    <property type="project" value="TreeGrafter"/>
</dbReference>
<dbReference type="InterPro" id="IPR020841">
    <property type="entry name" value="PKS_Beta-ketoAc_synthase_dom"/>
</dbReference>
<protein>
    <recommendedName>
        <fullName evidence="11">Polyketide synthase</fullName>
    </recommendedName>
</protein>
<dbReference type="Pfam" id="PF00550">
    <property type="entry name" value="PP-binding"/>
    <property type="match status" value="1"/>
</dbReference>
<evidence type="ECO:0000256" key="3">
    <source>
        <dbReference type="ARBA" id="ARBA00022679"/>
    </source>
</evidence>
<comment type="function">
    <text evidence="4">Involved in production of the polyketide antibiotic thailandamide.</text>
</comment>
<dbReference type="PANTHER" id="PTHR43775">
    <property type="entry name" value="FATTY ACID SYNTHASE"/>
    <property type="match status" value="1"/>
</dbReference>
<dbReference type="InterPro" id="IPR001227">
    <property type="entry name" value="Ac_transferase_dom_sf"/>
</dbReference>
<proteinExistence type="predicted"/>
<dbReference type="PROSITE" id="PS52004">
    <property type="entry name" value="KS3_2"/>
    <property type="match status" value="1"/>
</dbReference>
<dbReference type="SMART" id="SM00823">
    <property type="entry name" value="PKS_PP"/>
    <property type="match status" value="1"/>
</dbReference>
<dbReference type="PANTHER" id="PTHR43775:SF37">
    <property type="entry name" value="SI:DKEY-61P9.11"/>
    <property type="match status" value="1"/>
</dbReference>
<dbReference type="Gene3D" id="3.40.366.10">
    <property type="entry name" value="Malonyl-Coenzyme A Acyl Carrier Protein, domain 2"/>
    <property type="match status" value="1"/>
</dbReference>
<dbReference type="Pfam" id="PF08659">
    <property type="entry name" value="KR"/>
    <property type="match status" value="1"/>
</dbReference>
<evidence type="ECO:0000256" key="4">
    <source>
        <dbReference type="ARBA" id="ARBA00054155"/>
    </source>
</evidence>
<dbReference type="PROSITE" id="PS50075">
    <property type="entry name" value="CARRIER"/>
    <property type="match status" value="1"/>
</dbReference>
<dbReference type="GO" id="GO:0006633">
    <property type="term" value="P:fatty acid biosynthetic process"/>
    <property type="evidence" value="ECO:0007669"/>
    <property type="project" value="InterPro"/>
</dbReference>
<dbReference type="Gene3D" id="1.10.1200.10">
    <property type="entry name" value="ACP-like"/>
    <property type="match status" value="1"/>
</dbReference>
<evidence type="ECO:0000259" key="6">
    <source>
        <dbReference type="PROSITE" id="PS50075"/>
    </source>
</evidence>
<feature type="domain" description="PKS/mFAS DH" evidence="8">
    <location>
        <begin position="830"/>
        <end position="1105"/>
    </location>
</feature>
<dbReference type="InterPro" id="IPR020807">
    <property type="entry name" value="PKS_DH"/>
</dbReference>
<dbReference type="Pfam" id="PF00698">
    <property type="entry name" value="Acyl_transf_1"/>
    <property type="match status" value="1"/>
</dbReference>
<dbReference type="Pfam" id="PF16197">
    <property type="entry name" value="KAsynt_C_assoc"/>
    <property type="match status" value="1"/>
</dbReference>
<evidence type="ECO:0000256" key="5">
    <source>
        <dbReference type="PROSITE-ProRule" id="PRU01363"/>
    </source>
</evidence>
<reference evidence="9 10" key="1">
    <citation type="journal article" date="2019" name="Science">
        <title>Social genes are selection hotspots in kin groups of a soil microbe.</title>
        <authorList>
            <person name="Wielgoss S."/>
            <person name="Wolfensberger R."/>
            <person name="Sun L."/>
            <person name="Fiegna F."/>
            <person name="Velicer G.J."/>
        </authorList>
    </citation>
    <scope>NUCLEOTIDE SEQUENCE [LARGE SCALE GENOMIC DNA]</scope>
    <source>
        <strain evidence="9 10">MC3.5.9c15</strain>
    </source>
</reference>
<dbReference type="CDD" id="cd08955">
    <property type="entry name" value="KR_2_FAS_SDR_x"/>
    <property type="match status" value="1"/>
</dbReference>
<dbReference type="Gene3D" id="3.40.47.10">
    <property type="match status" value="1"/>
</dbReference>
<dbReference type="GO" id="GO:0004315">
    <property type="term" value="F:3-oxoacyl-[acyl-carrier-protein] synthase activity"/>
    <property type="evidence" value="ECO:0007669"/>
    <property type="project" value="InterPro"/>
</dbReference>
<keyword evidence="1" id="KW-0596">Phosphopantetheine</keyword>
<keyword evidence="2" id="KW-0597">Phosphoprotein</keyword>
<dbReference type="Gene3D" id="3.40.50.720">
    <property type="entry name" value="NAD(P)-binding Rossmann-like Domain"/>
    <property type="match status" value="1"/>
</dbReference>
<dbReference type="CDD" id="cd00833">
    <property type="entry name" value="PKS"/>
    <property type="match status" value="1"/>
</dbReference>
<dbReference type="SMART" id="SM00822">
    <property type="entry name" value="PKS_KR"/>
    <property type="match status" value="1"/>
</dbReference>
<dbReference type="InterPro" id="IPR049552">
    <property type="entry name" value="PKS_DH_N"/>
</dbReference>
<dbReference type="GO" id="GO:0031177">
    <property type="term" value="F:phosphopantetheine binding"/>
    <property type="evidence" value="ECO:0007669"/>
    <property type="project" value="InterPro"/>
</dbReference>
<evidence type="ECO:0000313" key="9">
    <source>
        <dbReference type="EMBL" id="QDE68330.1"/>
    </source>
</evidence>
<dbReference type="InterPro" id="IPR018201">
    <property type="entry name" value="Ketoacyl_synth_AS"/>
</dbReference>
<evidence type="ECO:0000259" key="7">
    <source>
        <dbReference type="PROSITE" id="PS52004"/>
    </source>
</evidence>
<dbReference type="Gene3D" id="3.10.129.110">
    <property type="entry name" value="Polyketide synthase dehydratase"/>
    <property type="match status" value="1"/>
</dbReference>
<dbReference type="InterPro" id="IPR057326">
    <property type="entry name" value="KR_dom"/>
</dbReference>
<dbReference type="InterPro" id="IPR016035">
    <property type="entry name" value="Acyl_Trfase/lysoPLipase"/>
</dbReference>
<feature type="region of interest" description="N-terminal hotdog fold" evidence="5">
    <location>
        <begin position="830"/>
        <end position="946"/>
    </location>
</feature>
<name>A0AAE6FZS2_MYXXA</name>
<dbReference type="SUPFAM" id="SSF47336">
    <property type="entry name" value="ACP-like"/>
    <property type="match status" value="1"/>
</dbReference>
<feature type="active site" description="Proton donor; for dehydratase activity" evidence="5">
    <location>
        <position position="1021"/>
    </location>
</feature>
<dbReference type="InterPro" id="IPR014043">
    <property type="entry name" value="Acyl_transferase_dom"/>
</dbReference>
<dbReference type="InterPro" id="IPR009081">
    <property type="entry name" value="PP-bd_ACP"/>
</dbReference>
<gene>
    <name evidence="9" type="ORF">BHS09_15835</name>
</gene>
<feature type="active site" description="Proton acceptor; for dehydratase activity" evidence="5">
    <location>
        <position position="861"/>
    </location>
</feature>
<dbReference type="InterPro" id="IPR020806">
    <property type="entry name" value="PKS_PP-bd"/>
</dbReference>
<dbReference type="Pfam" id="PF00109">
    <property type="entry name" value="ketoacyl-synt"/>
    <property type="match status" value="1"/>
</dbReference>
<dbReference type="GO" id="GO:0071770">
    <property type="term" value="P:DIM/DIP cell wall layer assembly"/>
    <property type="evidence" value="ECO:0007669"/>
    <property type="project" value="TreeGrafter"/>
</dbReference>